<dbReference type="AlphaFoldDB" id="S3C102"/>
<feature type="transmembrane region" description="Helical" evidence="6">
    <location>
        <begin position="85"/>
        <end position="110"/>
    </location>
</feature>
<feature type="transmembrane region" description="Helical" evidence="6">
    <location>
        <begin position="283"/>
        <end position="310"/>
    </location>
</feature>
<comment type="subcellular location">
    <subcellularLocation>
        <location evidence="1">Membrane</location>
        <topology evidence="1">Multi-pass membrane protein</topology>
    </subcellularLocation>
</comment>
<gene>
    <name evidence="7" type="ORF">F503_02545</name>
</gene>
<evidence type="ECO:0000256" key="2">
    <source>
        <dbReference type="ARBA" id="ARBA00022448"/>
    </source>
</evidence>
<dbReference type="Pfam" id="PF13520">
    <property type="entry name" value="AA_permease_2"/>
    <property type="match status" value="1"/>
</dbReference>
<dbReference type="OMA" id="FWTLCAY"/>
<keyword evidence="8" id="KW-1185">Reference proteome</keyword>
<dbReference type="EMBL" id="KE148153">
    <property type="protein sequence ID" value="EPE06417.1"/>
    <property type="molecule type" value="Genomic_DNA"/>
</dbReference>
<dbReference type="GO" id="GO:0022857">
    <property type="term" value="F:transmembrane transporter activity"/>
    <property type="evidence" value="ECO:0007669"/>
    <property type="project" value="InterPro"/>
</dbReference>
<feature type="transmembrane region" description="Helical" evidence="6">
    <location>
        <begin position="131"/>
        <end position="152"/>
    </location>
</feature>
<dbReference type="Proteomes" id="UP000016923">
    <property type="component" value="Unassembled WGS sequence"/>
</dbReference>
<dbReference type="PANTHER" id="PTHR45649:SF14">
    <property type="entry name" value="GABA PERMEASE"/>
    <property type="match status" value="1"/>
</dbReference>
<evidence type="ECO:0000313" key="8">
    <source>
        <dbReference type="Proteomes" id="UP000016923"/>
    </source>
</evidence>
<evidence type="ECO:0000256" key="3">
    <source>
        <dbReference type="ARBA" id="ARBA00022692"/>
    </source>
</evidence>
<dbReference type="OrthoDB" id="3257095at2759"/>
<feature type="transmembrane region" description="Helical" evidence="6">
    <location>
        <begin position="487"/>
        <end position="507"/>
    </location>
</feature>
<evidence type="ECO:0000256" key="1">
    <source>
        <dbReference type="ARBA" id="ARBA00004141"/>
    </source>
</evidence>
<evidence type="ECO:0000256" key="5">
    <source>
        <dbReference type="ARBA" id="ARBA00023136"/>
    </source>
</evidence>
<evidence type="ECO:0000256" key="4">
    <source>
        <dbReference type="ARBA" id="ARBA00022989"/>
    </source>
</evidence>
<name>S3C102_OPHP1</name>
<dbReference type="HOGENOM" id="CLU_004495_2_3_1"/>
<keyword evidence="5 6" id="KW-0472">Membrane</keyword>
<feature type="transmembrane region" description="Helical" evidence="6">
    <location>
        <begin position="203"/>
        <end position="222"/>
    </location>
</feature>
<feature type="transmembrane region" description="Helical" evidence="6">
    <location>
        <begin position="330"/>
        <end position="353"/>
    </location>
</feature>
<feature type="transmembrane region" description="Helical" evidence="6">
    <location>
        <begin position="242"/>
        <end position="262"/>
    </location>
</feature>
<evidence type="ECO:0000313" key="7">
    <source>
        <dbReference type="EMBL" id="EPE06417.1"/>
    </source>
</evidence>
<dbReference type="STRING" id="1262450.S3C102"/>
<dbReference type="PIRSF" id="PIRSF006060">
    <property type="entry name" value="AA_transporter"/>
    <property type="match status" value="1"/>
</dbReference>
<dbReference type="GO" id="GO:0016020">
    <property type="term" value="C:membrane"/>
    <property type="evidence" value="ECO:0007669"/>
    <property type="project" value="UniProtKB-SubCell"/>
</dbReference>
<feature type="transmembrane region" description="Helical" evidence="6">
    <location>
        <begin position="408"/>
        <end position="434"/>
    </location>
</feature>
<feature type="transmembrane region" description="Helical" evidence="6">
    <location>
        <begin position="54"/>
        <end position="73"/>
    </location>
</feature>
<dbReference type="eggNOG" id="KOG1289">
    <property type="taxonomic scope" value="Eukaryota"/>
</dbReference>
<keyword evidence="2" id="KW-0813">Transport</keyword>
<feature type="transmembrane region" description="Helical" evidence="6">
    <location>
        <begin position="374"/>
        <end position="402"/>
    </location>
</feature>
<sequence length="538" mass="59249">MAAFESAAAAAAPIDLTNDDIMPRDPKSLENQSTVNLDDVELIRMGKKPQMKRVYNFWTFMMCSTWACVVVLYGTIFDIGGPVGLVYGSIAVALGQTVLMASLAEYCGIWPTAGGQQFYVQVLASPKWRPLLSYLVGWALVAAEMSVSASCSLQNSNIIGSFVQTVHPDFDWTSWETFLVYLGFITLALAMNTAPRMLPTYSSFGAFLTIGGFFAWAITVLVKAPKSDAKFVFTTFLNNTGYTSSGWVFIMAFYNSIYGLYGTDAMMHLVEEMRNAAEDAPRAMVWSMVFAGITTIVTDIILLFTCGDYSSYATELAPYVSWFADISGSLYGGGLFISIMFCIGNLLICVGVMASCSRLGWRMAEEKAFPFSKWLAAIHPIFGIPWNMMLVMFVAEIIVGLIALGSDLAFYAIVSGSGVFFQMAYIAPICCVIVRGRQILPKREHFDLGRWALPLNCISVAWALLVVAMYLSPLYVPVAGAENIGNMNWACVIVGAEVIFSLGYWFYEAKYHYMKENTLPVLDGEILEQADAPIPEKE</sequence>
<reference evidence="7 8" key="1">
    <citation type="journal article" date="2013" name="BMC Genomics">
        <title>The genome and transcriptome of the pine saprophyte Ophiostoma piceae, and a comparison with the bark beetle-associated pine pathogen Grosmannia clavigera.</title>
        <authorList>
            <person name="Haridas S."/>
            <person name="Wang Y."/>
            <person name="Lim L."/>
            <person name="Massoumi Alamouti S."/>
            <person name="Jackman S."/>
            <person name="Docking R."/>
            <person name="Robertson G."/>
            <person name="Birol I."/>
            <person name="Bohlmann J."/>
            <person name="Breuil C."/>
        </authorList>
    </citation>
    <scope>NUCLEOTIDE SEQUENCE [LARGE SCALE GENOMIC DNA]</scope>
    <source>
        <strain evidence="7 8">UAMH 11346</strain>
    </source>
</reference>
<dbReference type="InterPro" id="IPR002293">
    <property type="entry name" value="AA/rel_permease1"/>
</dbReference>
<dbReference type="PANTHER" id="PTHR45649">
    <property type="entry name" value="AMINO-ACID PERMEASE BAT1"/>
    <property type="match status" value="1"/>
</dbReference>
<keyword evidence="4 6" id="KW-1133">Transmembrane helix</keyword>
<accession>S3C102</accession>
<organism evidence="7 8">
    <name type="scientific">Ophiostoma piceae (strain UAMH 11346)</name>
    <name type="common">Sap stain fungus</name>
    <dbReference type="NCBI Taxonomy" id="1262450"/>
    <lineage>
        <taxon>Eukaryota</taxon>
        <taxon>Fungi</taxon>
        <taxon>Dikarya</taxon>
        <taxon>Ascomycota</taxon>
        <taxon>Pezizomycotina</taxon>
        <taxon>Sordariomycetes</taxon>
        <taxon>Sordariomycetidae</taxon>
        <taxon>Ophiostomatales</taxon>
        <taxon>Ophiostomataceae</taxon>
        <taxon>Ophiostoma</taxon>
    </lineage>
</organism>
<feature type="transmembrane region" description="Helical" evidence="6">
    <location>
        <begin position="455"/>
        <end position="475"/>
    </location>
</feature>
<dbReference type="VEuPathDB" id="FungiDB:F503_02545"/>
<keyword evidence="3 6" id="KW-0812">Transmembrane</keyword>
<evidence type="ECO:0000256" key="6">
    <source>
        <dbReference type="SAM" id="Phobius"/>
    </source>
</evidence>
<proteinExistence type="predicted"/>
<dbReference type="Gene3D" id="1.20.1740.10">
    <property type="entry name" value="Amino acid/polyamine transporter I"/>
    <property type="match status" value="1"/>
</dbReference>
<protein>
    <submittedName>
        <fullName evidence="7">Choline transporter</fullName>
    </submittedName>
</protein>
<feature type="transmembrane region" description="Helical" evidence="6">
    <location>
        <begin position="172"/>
        <end position="191"/>
    </location>
</feature>